<dbReference type="EMBL" id="MEUV01000024">
    <property type="protein sequence ID" value="OGC45654.1"/>
    <property type="molecule type" value="Genomic_DNA"/>
</dbReference>
<comment type="pathway">
    <text evidence="3">Lipid metabolism; fatty acid biosynthesis.</text>
</comment>
<accession>A0A1F4UL21</accession>
<evidence type="ECO:0000259" key="4">
    <source>
        <dbReference type="PROSITE" id="PS50075"/>
    </source>
</evidence>
<sequence>MDKYYKEIKKIIIQKSGLEPEEINEESYFGDDLNIGHMELLDILTAIEEEYNIEFEENEKEEFETIKELVDLVIEKIE</sequence>
<dbReference type="AlphaFoldDB" id="A0A1F4UL21"/>
<comment type="caution">
    <text evidence="3">Lacks conserved residue(s) required for the propagation of feature annotation.</text>
</comment>
<reference evidence="5 6" key="1">
    <citation type="journal article" date="2016" name="Nat. Commun.">
        <title>Thousands of microbial genomes shed light on interconnected biogeochemical processes in an aquifer system.</title>
        <authorList>
            <person name="Anantharaman K."/>
            <person name="Brown C.T."/>
            <person name="Hug L.A."/>
            <person name="Sharon I."/>
            <person name="Castelle C.J."/>
            <person name="Probst A.J."/>
            <person name="Thomas B.C."/>
            <person name="Singh A."/>
            <person name="Wilkins M.J."/>
            <person name="Karaoz U."/>
            <person name="Brodie E.L."/>
            <person name="Williams K.H."/>
            <person name="Hubbard S.S."/>
            <person name="Banfield J.F."/>
        </authorList>
    </citation>
    <scope>NUCLEOTIDE SEQUENCE [LARGE SCALE GENOMIC DNA]</scope>
</reference>
<keyword evidence="1 3" id="KW-0596">Phosphopantetheine</keyword>
<feature type="domain" description="Carrier" evidence="4">
    <location>
        <begin position="1"/>
        <end position="77"/>
    </location>
</feature>
<evidence type="ECO:0000256" key="1">
    <source>
        <dbReference type="ARBA" id="ARBA00022450"/>
    </source>
</evidence>
<dbReference type="SUPFAM" id="SSF47336">
    <property type="entry name" value="ACP-like"/>
    <property type="match status" value="1"/>
</dbReference>
<dbReference type="GO" id="GO:0005737">
    <property type="term" value="C:cytoplasm"/>
    <property type="evidence" value="ECO:0007669"/>
    <property type="project" value="UniProtKB-SubCell"/>
</dbReference>
<evidence type="ECO:0000313" key="5">
    <source>
        <dbReference type="EMBL" id="OGC45654.1"/>
    </source>
</evidence>
<organism evidence="5 6">
    <name type="scientific">candidate division WWE3 bacterium RBG_19FT_COMBO_34_6</name>
    <dbReference type="NCBI Taxonomy" id="1802612"/>
    <lineage>
        <taxon>Bacteria</taxon>
        <taxon>Katanobacteria</taxon>
    </lineage>
</organism>
<dbReference type="Gene3D" id="1.10.1200.10">
    <property type="entry name" value="ACP-like"/>
    <property type="match status" value="1"/>
</dbReference>
<dbReference type="GO" id="GO:0000036">
    <property type="term" value="F:acyl carrier activity"/>
    <property type="evidence" value="ECO:0007669"/>
    <property type="project" value="UniProtKB-UniRule"/>
</dbReference>
<keyword evidence="3" id="KW-0276">Fatty acid metabolism</keyword>
<proteinExistence type="inferred from homology"/>
<dbReference type="InterPro" id="IPR036736">
    <property type="entry name" value="ACP-like_sf"/>
</dbReference>
<keyword evidence="3" id="KW-0963">Cytoplasm</keyword>
<keyword evidence="3" id="KW-0275">Fatty acid biosynthesis</keyword>
<comment type="similarity">
    <text evidence="3">Belongs to the acyl carrier protein (ACP) family.</text>
</comment>
<name>A0A1F4UL21_UNCKA</name>
<keyword evidence="3" id="KW-0443">Lipid metabolism</keyword>
<keyword evidence="3" id="KW-0444">Lipid biosynthesis</keyword>
<dbReference type="Pfam" id="PF00550">
    <property type="entry name" value="PP-binding"/>
    <property type="match status" value="1"/>
</dbReference>
<dbReference type="HAMAP" id="MF_01217">
    <property type="entry name" value="Acyl_carrier"/>
    <property type="match status" value="1"/>
</dbReference>
<gene>
    <name evidence="3" type="primary">acpP</name>
    <name evidence="5" type="ORF">A2V49_03035</name>
</gene>
<evidence type="ECO:0000313" key="6">
    <source>
        <dbReference type="Proteomes" id="UP000178615"/>
    </source>
</evidence>
<evidence type="ECO:0000256" key="3">
    <source>
        <dbReference type="HAMAP-Rule" id="MF_01217"/>
    </source>
</evidence>
<comment type="function">
    <text evidence="3">Carrier of the growing fatty acid chain in fatty acid biosynthesis.</text>
</comment>
<dbReference type="PROSITE" id="PS50075">
    <property type="entry name" value="CARRIER"/>
    <property type="match status" value="1"/>
</dbReference>
<dbReference type="InterPro" id="IPR009081">
    <property type="entry name" value="PP-bd_ACP"/>
</dbReference>
<dbReference type="Proteomes" id="UP000178615">
    <property type="component" value="Unassembled WGS sequence"/>
</dbReference>
<keyword evidence="2 3" id="KW-0597">Phosphoprotein</keyword>
<comment type="caution">
    <text evidence="5">The sequence shown here is derived from an EMBL/GenBank/DDBJ whole genome shotgun (WGS) entry which is preliminary data.</text>
</comment>
<dbReference type="InterPro" id="IPR003231">
    <property type="entry name" value="ACP"/>
</dbReference>
<evidence type="ECO:0000256" key="2">
    <source>
        <dbReference type="ARBA" id="ARBA00022553"/>
    </source>
</evidence>
<comment type="PTM">
    <text evidence="3">4'-phosphopantetheine is transferred from CoA to a specific serine of apo-ACP by AcpS. This modification is essential for activity because fatty acids are bound in thioester linkage to the sulfhydryl of the prosthetic group.</text>
</comment>
<protein>
    <recommendedName>
        <fullName evidence="3">Acyl carrier protein</fullName>
        <shortName evidence="3">ACP</shortName>
    </recommendedName>
</protein>
<dbReference type="UniPathway" id="UPA00094"/>
<comment type="subcellular location">
    <subcellularLocation>
        <location evidence="3">Cytoplasm</location>
    </subcellularLocation>
</comment>